<name>A0AAD2PV78_9STRA</name>
<feature type="domain" description="Helicase-associated" evidence="2">
    <location>
        <begin position="589"/>
        <end position="652"/>
    </location>
</feature>
<feature type="domain" description="Helicase-associated" evidence="2">
    <location>
        <begin position="305"/>
        <end position="368"/>
    </location>
</feature>
<keyword evidence="1" id="KW-0732">Signal</keyword>
<sequence length="730" mass="88121">MTIRSSFQSARRLVTLTIPSVILLLLHLIEQTTAFQQQHSGSSFSFRQHQVSTFHYPVTTCPLSAPDAAVLDTADDSTQEGEIQLEYDWDEQFQELLSFKEQYGHCNFPQNAPDNLTREFPTLAKFCHDQRLEYKQFKIKGLTSLRQFDRKVRFRLLKDNGFEFNMRRTLWYDKYHELVKYRRVNGDLKVKPSDNTLYEWLLDQRARRKGVNGYTSLSNAQVELLDDIGFEWVPNPLDDEWMAKYNELVDFRNKHGHLWVPAGSPIYLWMRRQKRRRAGRGRALSEDQIRLLDDIGFSWQNERYDKKWHAKYDELVRFKQTHGHCQPKQGRTNRQTESIYQWTIDQRRKRDEGRLSEKQIKLLDEIEFPWKGIYSEWKIMFAALLQYYKEHDNVQVDRDNDSTLYEWMTIQRQRYHGPVTNGLSNEQIEKLESLNFSWSLDWKERTWHETYAKIVEYYKQNGHVQVNKKDNPSLYNWIQVQGKRYRGMKGQKPLSQEELELLEQIDFSFFEDQPRTTWNAIFAELNRYRTEHDGNFPTHKDDPNLYRWMRQQRMRLRGAYGHVPLSNDQRSHLESIDFPILPNGREARGWYAHYDEIVEFANRHGNFLVDSKEYTSLYKWVDKQRMRYKATSSVRQRPLIKPEIYLLERIGFPWTSDRYDVEWQIRYNELVQFRKEHGHLRVPRKEYQGLYHWVIRQRAKYDGRPYENFKAELSTLQIQQLEEIGLYRKA</sequence>
<feature type="domain" description="Helicase-associated" evidence="2">
    <location>
        <begin position="86"/>
        <end position="144"/>
    </location>
</feature>
<evidence type="ECO:0000259" key="2">
    <source>
        <dbReference type="Pfam" id="PF03457"/>
    </source>
</evidence>
<dbReference type="Proteomes" id="UP001295423">
    <property type="component" value="Unassembled WGS sequence"/>
</dbReference>
<dbReference type="EMBL" id="CAKOGP040001858">
    <property type="protein sequence ID" value="CAJ1954217.1"/>
    <property type="molecule type" value="Genomic_DNA"/>
</dbReference>
<evidence type="ECO:0000313" key="4">
    <source>
        <dbReference type="Proteomes" id="UP001295423"/>
    </source>
</evidence>
<feature type="domain" description="Helicase-associated" evidence="2">
    <location>
        <begin position="444"/>
        <end position="507"/>
    </location>
</feature>
<dbReference type="PANTHER" id="PTHR33418:SF1">
    <property type="entry name" value="HELICASE-ASSOCIATED DOMAIN-CONTAINING PROTEIN"/>
    <property type="match status" value="1"/>
</dbReference>
<dbReference type="Pfam" id="PF03457">
    <property type="entry name" value="HA"/>
    <property type="match status" value="9"/>
</dbReference>
<evidence type="ECO:0000313" key="3">
    <source>
        <dbReference type="EMBL" id="CAJ1954217.1"/>
    </source>
</evidence>
<accession>A0AAD2PV78</accession>
<feature type="domain" description="Helicase-associated" evidence="2">
    <location>
        <begin position="515"/>
        <end position="578"/>
    </location>
</feature>
<dbReference type="Gene3D" id="6.10.140.530">
    <property type="match status" value="9"/>
</dbReference>
<feature type="domain" description="Helicase-associated" evidence="2">
    <location>
        <begin position="376"/>
        <end position="436"/>
    </location>
</feature>
<evidence type="ECO:0000256" key="1">
    <source>
        <dbReference type="SAM" id="SignalP"/>
    </source>
</evidence>
<reference evidence="3" key="1">
    <citation type="submission" date="2023-08" db="EMBL/GenBank/DDBJ databases">
        <authorList>
            <person name="Audoor S."/>
            <person name="Bilcke G."/>
        </authorList>
    </citation>
    <scope>NUCLEOTIDE SEQUENCE</scope>
</reference>
<keyword evidence="4" id="KW-1185">Reference proteome</keyword>
<feature type="domain" description="Helicase-associated" evidence="2">
    <location>
        <begin position="238"/>
        <end position="297"/>
    </location>
</feature>
<dbReference type="PANTHER" id="PTHR33418">
    <property type="entry name" value="HELICASE-ASSOCIATED"/>
    <property type="match status" value="1"/>
</dbReference>
<dbReference type="AlphaFoldDB" id="A0AAD2PV78"/>
<feature type="domain" description="Helicase-associated" evidence="2">
    <location>
        <begin position="660"/>
        <end position="725"/>
    </location>
</feature>
<dbReference type="InterPro" id="IPR005114">
    <property type="entry name" value="Helicase_assoc"/>
</dbReference>
<gene>
    <name evidence="3" type="ORF">CYCCA115_LOCUS14812</name>
</gene>
<feature type="signal peptide" evidence="1">
    <location>
        <begin position="1"/>
        <end position="34"/>
    </location>
</feature>
<feature type="chain" id="PRO_5042288709" description="Helicase-associated domain-containing protein" evidence="1">
    <location>
        <begin position="35"/>
        <end position="730"/>
    </location>
</feature>
<protein>
    <recommendedName>
        <fullName evidence="2">Helicase-associated domain-containing protein</fullName>
    </recommendedName>
</protein>
<proteinExistence type="predicted"/>
<comment type="caution">
    <text evidence="3">The sequence shown here is derived from an EMBL/GenBank/DDBJ whole genome shotgun (WGS) entry which is preliminary data.</text>
</comment>
<organism evidence="3 4">
    <name type="scientific">Cylindrotheca closterium</name>
    <dbReference type="NCBI Taxonomy" id="2856"/>
    <lineage>
        <taxon>Eukaryota</taxon>
        <taxon>Sar</taxon>
        <taxon>Stramenopiles</taxon>
        <taxon>Ochrophyta</taxon>
        <taxon>Bacillariophyta</taxon>
        <taxon>Bacillariophyceae</taxon>
        <taxon>Bacillariophycidae</taxon>
        <taxon>Bacillariales</taxon>
        <taxon>Bacillariaceae</taxon>
        <taxon>Cylindrotheca</taxon>
    </lineage>
</organism>
<feature type="domain" description="Helicase-associated" evidence="2">
    <location>
        <begin position="169"/>
        <end position="230"/>
    </location>
</feature>